<reference evidence="1 2" key="1">
    <citation type="journal article" date="2022" name="Microbiol. Resour. Announc.">
        <title>Complete Genome Sequence of the Hyperthermophilic and Acidophilic Archaeon Saccharolobus caldissimus Strain HS-3T.</title>
        <authorList>
            <person name="Sakai H.D."/>
            <person name="Kurosawa N."/>
        </authorList>
    </citation>
    <scope>NUCLEOTIDE SEQUENCE [LARGE SCALE GENOMIC DNA]</scope>
    <source>
        <strain evidence="1 2">JCM32116</strain>
    </source>
</reference>
<dbReference type="KEGG" id="scas:SACC_10930"/>
<dbReference type="AlphaFoldDB" id="A0AAQ4CQJ5"/>
<name>A0AAQ4CQJ5_9CREN</name>
<organism evidence="1 2">
    <name type="scientific">Saccharolobus caldissimus</name>
    <dbReference type="NCBI Taxonomy" id="1702097"/>
    <lineage>
        <taxon>Archaea</taxon>
        <taxon>Thermoproteota</taxon>
        <taxon>Thermoprotei</taxon>
        <taxon>Sulfolobales</taxon>
        <taxon>Sulfolobaceae</taxon>
        <taxon>Saccharolobus</taxon>
    </lineage>
</organism>
<gene>
    <name evidence="1" type="ORF">SACC_10930</name>
</gene>
<accession>A0AAQ4CQJ5</accession>
<dbReference type="Proteomes" id="UP001319921">
    <property type="component" value="Chromosome"/>
</dbReference>
<proteinExistence type="predicted"/>
<keyword evidence="2" id="KW-1185">Reference proteome</keyword>
<protein>
    <submittedName>
        <fullName evidence="1">Uncharacterized protein</fullName>
    </submittedName>
</protein>
<dbReference type="EMBL" id="AP025226">
    <property type="protein sequence ID" value="BDB98076.1"/>
    <property type="molecule type" value="Genomic_DNA"/>
</dbReference>
<evidence type="ECO:0000313" key="2">
    <source>
        <dbReference type="Proteomes" id="UP001319921"/>
    </source>
</evidence>
<sequence length="66" mass="8121">MACREWKLRIIRSSSKEMYLKDFQDYIIKSFLNPKVRKSIRETLKLLIKDPLSYARGKIGYRYFWK</sequence>
<evidence type="ECO:0000313" key="1">
    <source>
        <dbReference type="EMBL" id="BDB98076.1"/>
    </source>
</evidence>